<dbReference type="Pfam" id="PF13738">
    <property type="entry name" value="Pyr_redox_3"/>
    <property type="match status" value="1"/>
</dbReference>
<comment type="caution">
    <text evidence="2">The sequence shown here is derived from an EMBL/GenBank/DDBJ whole genome shotgun (WGS) entry which is preliminary data.</text>
</comment>
<evidence type="ECO:0000256" key="1">
    <source>
        <dbReference type="ARBA" id="ARBA00023002"/>
    </source>
</evidence>
<proteinExistence type="predicted"/>
<gene>
    <name evidence="2" type="ORF">ACFOD3_03005</name>
</gene>
<dbReference type="PANTHER" id="PTHR43539:SF91">
    <property type="entry name" value="FAD-DEPENDENT URATE HYDROXYLASE"/>
    <property type="match status" value="1"/>
</dbReference>
<dbReference type="InterPro" id="IPR050982">
    <property type="entry name" value="Auxin_biosynth/cation_transpt"/>
</dbReference>
<keyword evidence="1" id="KW-0560">Oxidoreductase</keyword>
<dbReference type="PANTHER" id="PTHR43539">
    <property type="entry name" value="FLAVIN-BINDING MONOOXYGENASE-LIKE PROTEIN (AFU_ORTHOLOGUE AFUA_4G09220)"/>
    <property type="match status" value="1"/>
</dbReference>
<keyword evidence="3" id="KW-1185">Reference proteome</keyword>
<sequence length="480" mass="52564">MDALPPPDALTRLERRLEWELETLAYPARPWVRPVTHPDGPVLDVLVVGGGQCGLATAFALKRARIENIAVLEAEPTGQAGVWTRFARMHTLRTPKHVTGPELGLPSLSIRAWYEAQYGEAAWAALHKIGREDWQAYLTWLQRVLALPVRHGWRVTGITPEGDALLAVQAVHADGTAQRLLARQVVLATGLDGCGGWQVPAMIAQALPATHYAHTAQPIDFARLAGRRVAILGAGASAFDNAATALEAGAVRVDLLARRPVLPSVNPNRWMEFFGFLHHFADLPDAQKWRFMQTLFALNQPPPQETFSRCAAHDRFFLHLGAPLTTLGMMGETIRLETPRATLEVDFLIVGTGLVVDLTLRPELAGLAQHIALWRDRFAPAAEDRLLGAYPYLNDSFAFTERHPGAAPWLARLRSSSFAAMPSTASSAGISTLRPTVERIARGIARDLFCEQSGADYDSLCAYDEAELVDLRLASDRSPA</sequence>
<name>A0ABV7BRN6_9PROT</name>
<evidence type="ECO:0000313" key="2">
    <source>
        <dbReference type="EMBL" id="MFC2998844.1"/>
    </source>
</evidence>
<reference evidence="3" key="1">
    <citation type="journal article" date="2019" name="Int. J. Syst. Evol. Microbiol.">
        <title>The Global Catalogue of Microorganisms (GCM) 10K type strain sequencing project: providing services to taxonomists for standard genome sequencing and annotation.</title>
        <authorList>
            <consortium name="The Broad Institute Genomics Platform"/>
            <consortium name="The Broad Institute Genome Sequencing Center for Infectious Disease"/>
            <person name="Wu L."/>
            <person name="Ma J."/>
        </authorList>
    </citation>
    <scope>NUCLEOTIDE SEQUENCE [LARGE SCALE GENOMIC DNA]</scope>
    <source>
        <strain evidence="3">CGMCC 1.16855</strain>
    </source>
</reference>
<dbReference type="RefSeq" id="WP_216834464.1">
    <property type="nucleotide sequence ID" value="NZ_JAFNJS010000001.1"/>
</dbReference>
<protein>
    <submittedName>
        <fullName evidence="2">NAD(P)-binding domain-containing protein</fullName>
    </submittedName>
</protein>
<dbReference type="Proteomes" id="UP001595420">
    <property type="component" value="Unassembled WGS sequence"/>
</dbReference>
<dbReference type="EMBL" id="JBHRSB010000001">
    <property type="protein sequence ID" value="MFC2998844.1"/>
    <property type="molecule type" value="Genomic_DNA"/>
</dbReference>
<organism evidence="2 3">
    <name type="scientific">Falsiroseomonas tokyonensis</name>
    <dbReference type="NCBI Taxonomy" id="430521"/>
    <lineage>
        <taxon>Bacteria</taxon>
        <taxon>Pseudomonadati</taxon>
        <taxon>Pseudomonadota</taxon>
        <taxon>Alphaproteobacteria</taxon>
        <taxon>Acetobacterales</taxon>
        <taxon>Roseomonadaceae</taxon>
        <taxon>Falsiroseomonas</taxon>
    </lineage>
</organism>
<evidence type="ECO:0000313" key="3">
    <source>
        <dbReference type="Proteomes" id="UP001595420"/>
    </source>
</evidence>
<accession>A0ABV7BRN6</accession>